<dbReference type="OrthoDB" id="9804315at2"/>
<comment type="caution">
    <text evidence="11">The sequence shown here is derived from an EMBL/GenBank/DDBJ whole genome shotgun (WGS) entry which is preliminary data.</text>
</comment>
<keyword evidence="5 8" id="KW-0521">NADP</keyword>
<dbReference type="GO" id="GO:0070401">
    <property type="term" value="F:NADP+ binding"/>
    <property type="evidence" value="ECO:0007669"/>
    <property type="project" value="UniProtKB-ARBA"/>
</dbReference>
<comment type="function">
    <text evidence="7 8">Key enzyme in folate metabolism. Catalyzes an essential reaction for de novo glycine and purine synthesis, and for DNA precursor synthesis.</text>
</comment>
<comment type="catalytic activity">
    <reaction evidence="8">
        <text>(6S)-5,6,7,8-tetrahydrofolate + NADP(+) = 7,8-dihydrofolate + NADPH + H(+)</text>
        <dbReference type="Rhea" id="RHEA:15009"/>
        <dbReference type="ChEBI" id="CHEBI:15378"/>
        <dbReference type="ChEBI" id="CHEBI:57451"/>
        <dbReference type="ChEBI" id="CHEBI:57453"/>
        <dbReference type="ChEBI" id="CHEBI:57783"/>
        <dbReference type="ChEBI" id="CHEBI:58349"/>
        <dbReference type="EC" id="1.5.1.3"/>
    </reaction>
</comment>
<keyword evidence="6 8" id="KW-0560">Oxidoreductase</keyword>
<dbReference type="GO" id="GO:0005829">
    <property type="term" value="C:cytosol"/>
    <property type="evidence" value="ECO:0007669"/>
    <property type="project" value="TreeGrafter"/>
</dbReference>
<dbReference type="Proteomes" id="UP000295830">
    <property type="component" value="Unassembled WGS sequence"/>
</dbReference>
<evidence type="ECO:0000313" key="12">
    <source>
        <dbReference type="Proteomes" id="UP000295830"/>
    </source>
</evidence>
<evidence type="ECO:0000256" key="6">
    <source>
        <dbReference type="ARBA" id="ARBA00023002"/>
    </source>
</evidence>
<dbReference type="InterPro" id="IPR017925">
    <property type="entry name" value="DHFR_CS"/>
</dbReference>
<evidence type="ECO:0000256" key="2">
    <source>
        <dbReference type="ARBA" id="ARBA00009539"/>
    </source>
</evidence>
<protein>
    <recommendedName>
        <fullName evidence="3 8">Dihydrofolate reductase</fullName>
        <ecNumber evidence="3 8">1.5.1.3</ecNumber>
    </recommendedName>
</protein>
<dbReference type="GO" id="GO:0046654">
    <property type="term" value="P:tetrahydrofolate biosynthetic process"/>
    <property type="evidence" value="ECO:0007669"/>
    <property type="project" value="UniProtKB-UniPathway"/>
</dbReference>
<dbReference type="UniPathway" id="UPA00077">
    <property type="reaction ID" value="UER00158"/>
</dbReference>
<evidence type="ECO:0000256" key="5">
    <source>
        <dbReference type="ARBA" id="ARBA00022857"/>
    </source>
</evidence>
<dbReference type="RefSeq" id="WP_133737046.1">
    <property type="nucleotide sequence ID" value="NZ_SOAX01000007.1"/>
</dbReference>
<evidence type="ECO:0000313" key="11">
    <source>
        <dbReference type="EMBL" id="TDT37858.1"/>
    </source>
</evidence>
<dbReference type="FunFam" id="3.40.430.10:FF:000001">
    <property type="entry name" value="Dihydrofolate reductase"/>
    <property type="match status" value="1"/>
</dbReference>
<comment type="pathway">
    <text evidence="1 8">Cofactor biosynthesis; tetrahydrofolate biosynthesis; 5,6,7,8-tetrahydrofolate from 7,8-dihydrofolate: step 1/1.</text>
</comment>
<comment type="similarity">
    <text evidence="2 8 9">Belongs to the dihydrofolate reductase family.</text>
</comment>
<evidence type="ECO:0000256" key="1">
    <source>
        <dbReference type="ARBA" id="ARBA00004903"/>
    </source>
</evidence>
<proteinExistence type="inferred from homology"/>
<evidence type="ECO:0000259" key="10">
    <source>
        <dbReference type="PROSITE" id="PS51330"/>
    </source>
</evidence>
<keyword evidence="4 8" id="KW-0554">One-carbon metabolism</keyword>
<sequence length="170" mass="19359">MRTALIVAMSRNRVIGRNNALPWYLPEDLRYFKQVTYGKPIIMGRKTQESIGRPLPGRQNLVVTRDPHWQRDGVTVVNSLDEALSRAEAQAYIDGGEERVVIGGSQIYAEALPVADRLYMTEVHAEVEGDTFFPEVDWDQWHEIAREDHPASENNPFPYSLVTYDRAGSQ</sequence>
<dbReference type="PANTHER" id="PTHR48069:SF3">
    <property type="entry name" value="DIHYDROFOLATE REDUCTASE"/>
    <property type="match status" value="1"/>
</dbReference>
<dbReference type="PIRSF" id="PIRSF000194">
    <property type="entry name" value="DHFR"/>
    <property type="match status" value="1"/>
</dbReference>
<organism evidence="11 12">
    <name type="scientific">Halospina denitrificans</name>
    <dbReference type="NCBI Taxonomy" id="332522"/>
    <lineage>
        <taxon>Bacteria</taxon>
        <taxon>Pseudomonadati</taxon>
        <taxon>Pseudomonadota</taxon>
        <taxon>Gammaproteobacteria</taxon>
        <taxon>Halospina</taxon>
    </lineage>
</organism>
<dbReference type="AlphaFoldDB" id="A0A4V3EPI7"/>
<dbReference type="PROSITE" id="PS51330">
    <property type="entry name" value="DHFR_2"/>
    <property type="match status" value="1"/>
</dbReference>
<reference evidence="11 12" key="1">
    <citation type="submission" date="2019-03" db="EMBL/GenBank/DDBJ databases">
        <title>Genomic Encyclopedia of Type Strains, Phase IV (KMG-IV): sequencing the most valuable type-strain genomes for metagenomic binning, comparative biology and taxonomic classification.</title>
        <authorList>
            <person name="Goeker M."/>
        </authorList>
    </citation>
    <scope>NUCLEOTIDE SEQUENCE [LARGE SCALE GENOMIC DNA]</scope>
    <source>
        <strain evidence="11 12">DSM 15505</strain>
    </source>
</reference>
<dbReference type="InterPro" id="IPR001796">
    <property type="entry name" value="DHFR_dom"/>
</dbReference>
<keyword evidence="12" id="KW-1185">Reference proteome</keyword>
<evidence type="ECO:0000256" key="8">
    <source>
        <dbReference type="PIRNR" id="PIRNR000194"/>
    </source>
</evidence>
<evidence type="ECO:0000256" key="9">
    <source>
        <dbReference type="RuleBase" id="RU004474"/>
    </source>
</evidence>
<dbReference type="PRINTS" id="PR00070">
    <property type="entry name" value="DHFR"/>
</dbReference>
<dbReference type="GO" id="GO:0046655">
    <property type="term" value="P:folic acid metabolic process"/>
    <property type="evidence" value="ECO:0007669"/>
    <property type="project" value="TreeGrafter"/>
</dbReference>
<dbReference type="GO" id="GO:0004146">
    <property type="term" value="F:dihydrofolate reductase activity"/>
    <property type="evidence" value="ECO:0007669"/>
    <property type="project" value="UniProtKB-EC"/>
</dbReference>
<feature type="domain" description="DHFR" evidence="10">
    <location>
        <begin position="2"/>
        <end position="166"/>
    </location>
</feature>
<accession>A0A4V3EPI7</accession>
<gene>
    <name evidence="11" type="ORF">DES49_2821</name>
</gene>
<dbReference type="EMBL" id="SOAX01000007">
    <property type="protein sequence ID" value="TDT37858.1"/>
    <property type="molecule type" value="Genomic_DNA"/>
</dbReference>
<evidence type="ECO:0000256" key="4">
    <source>
        <dbReference type="ARBA" id="ARBA00022563"/>
    </source>
</evidence>
<dbReference type="PANTHER" id="PTHR48069">
    <property type="entry name" value="DIHYDROFOLATE REDUCTASE"/>
    <property type="match status" value="1"/>
</dbReference>
<evidence type="ECO:0000256" key="3">
    <source>
        <dbReference type="ARBA" id="ARBA00012856"/>
    </source>
</evidence>
<dbReference type="CDD" id="cd00209">
    <property type="entry name" value="DHFR"/>
    <property type="match status" value="1"/>
</dbReference>
<dbReference type="GO" id="GO:0006730">
    <property type="term" value="P:one-carbon metabolic process"/>
    <property type="evidence" value="ECO:0007669"/>
    <property type="project" value="UniProtKB-KW"/>
</dbReference>
<dbReference type="EC" id="1.5.1.3" evidence="3 8"/>
<dbReference type="Gene3D" id="3.40.430.10">
    <property type="entry name" value="Dihydrofolate Reductase, subunit A"/>
    <property type="match status" value="1"/>
</dbReference>
<dbReference type="PROSITE" id="PS00075">
    <property type="entry name" value="DHFR_1"/>
    <property type="match status" value="1"/>
</dbReference>
<dbReference type="SUPFAM" id="SSF53597">
    <property type="entry name" value="Dihydrofolate reductase-like"/>
    <property type="match status" value="1"/>
</dbReference>
<dbReference type="GO" id="GO:0046452">
    <property type="term" value="P:dihydrofolate metabolic process"/>
    <property type="evidence" value="ECO:0007669"/>
    <property type="project" value="TreeGrafter"/>
</dbReference>
<dbReference type="InterPro" id="IPR012259">
    <property type="entry name" value="DHFR"/>
</dbReference>
<dbReference type="InterPro" id="IPR024072">
    <property type="entry name" value="DHFR-like_dom_sf"/>
</dbReference>
<dbReference type="Pfam" id="PF00186">
    <property type="entry name" value="DHFR_1"/>
    <property type="match status" value="1"/>
</dbReference>
<name>A0A4V3EPI7_9GAMM</name>
<evidence type="ECO:0000256" key="7">
    <source>
        <dbReference type="ARBA" id="ARBA00025067"/>
    </source>
</evidence>